<name>A0ABV0F6J9_9ENTE</name>
<protein>
    <submittedName>
        <fullName evidence="1">PBSX family phage terminase, large subunit</fullName>
    </submittedName>
</protein>
<evidence type="ECO:0000313" key="1">
    <source>
        <dbReference type="EMBL" id="MEO1782256.1"/>
    </source>
</evidence>
<dbReference type="Gene3D" id="3.40.50.300">
    <property type="entry name" value="P-loop containing nucleotide triphosphate hydrolases"/>
    <property type="match status" value="1"/>
</dbReference>
<keyword evidence="2" id="KW-1185">Reference proteome</keyword>
<sequence>MILSDKQKENIFAPIKNIRLELNEGTIRSGKTMSDAQKMAFIIAASRDENHLVTAYNQEQAYRMFMDCEGFGLAHRFKEYGELRNDRHGDHLWLNLPNGEKKIYFKGGGKANSVGAITGMSIGTVTFLEFNLLNKSFIEECFRRTLAAKDRYHLAEQNPPAPNHPNLELLDQFIKTGQYRFRHWRPTDNPILTGSRLAEWKAQCETSDYLYKRDWLGERVMPEGVIYSMFDKEKHTANAIRGNVIETFFTADGGQGDATTCAYWVVTFDRGKYYLYRLANYYHSGTDTGVTKAMSIYAKEIKRFVEWCKAKWQFPHWNYFFVDPACKSLREELHLLGIPTDKADNNSRDKISSNGMKIEVGIERVQNVLSKGVLFLLEHGDEYDHYSLIKEIGMYVRNDNGLPIDKYNHALDELRYGVNYFYKTYIA</sequence>
<evidence type="ECO:0000313" key="2">
    <source>
        <dbReference type="Proteomes" id="UP001429357"/>
    </source>
</evidence>
<organism evidence="1 2">
    <name type="scientific">Enterococcus diestrammenae</name>
    <dbReference type="NCBI Taxonomy" id="1155073"/>
    <lineage>
        <taxon>Bacteria</taxon>
        <taxon>Bacillati</taxon>
        <taxon>Bacillota</taxon>
        <taxon>Bacilli</taxon>
        <taxon>Lactobacillales</taxon>
        <taxon>Enterococcaceae</taxon>
        <taxon>Enterococcus</taxon>
    </lineage>
</organism>
<comment type="caution">
    <text evidence="1">The sequence shown here is derived from an EMBL/GenBank/DDBJ whole genome shotgun (WGS) entry which is preliminary data.</text>
</comment>
<dbReference type="EMBL" id="MAEI02000001">
    <property type="protein sequence ID" value="MEO1782256.1"/>
    <property type="molecule type" value="Genomic_DNA"/>
</dbReference>
<gene>
    <name evidence="1" type="ORF">BAU18_001849</name>
</gene>
<proteinExistence type="predicted"/>
<dbReference type="InterPro" id="IPR027417">
    <property type="entry name" value="P-loop_NTPase"/>
</dbReference>
<reference evidence="1" key="1">
    <citation type="submission" date="2016-06" db="EMBL/GenBank/DDBJ databases">
        <authorList>
            <person name="Van Tyne D."/>
        </authorList>
    </citation>
    <scope>NUCLEOTIDE SEQUENCE</scope>
    <source>
        <strain evidence="1">JM9A</strain>
    </source>
</reference>
<dbReference type="NCBIfam" id="TIGR01547">
    <property type="entry name" value="phage_term_2"/>
    <property type="match status" value="1"/>
</dbReference>
<dbReference type="Proteomes" id="UP001429357">
    <property type="component" value="Unassembled WGS sequence"/>
</dbReference>
<accession>A0ABV0F6J9</accession>
<dbReference type="InterPro" id="IPR006437">
    <property type="entry name" value="Phage_terminase_lsu"/>
</dbReference>
<reference evidence="1" key="2">
    <citation type="submission" date="2024-02" db="EMBL/GenBank/DDBJ databases">
        <title>The Genome Sequence of Enterococcus diestrammenae JM9A.</title>
        <authorList>
            <person name="Earl A."/>
            <person name="Manson A."/>
            <person name="Gilmore M."/>
            <person name="Sanders J."/>
            <person name="Shea T."/>
            <person name="Howe W."/>
            <person name="Livny J."/>
            <person name="Cuomo C."/>
            <person name="Neafsey D."/>
            <person name="Birren B."/>
        </authorList>
    </citation>
    <scope>NUCLEOTIDE SEQUENCE</scope>
    <source>
        <strain evidence="1">JM9A</strain>
    </source>
</reference>
<dbReference type="Gene3D" id="3.30.420.280">
    <property type="match status" value="1"/>
</dbReference>